<evidence type="ECO:0000313" key="6">
    <source>
        <dbReference type="Proteomes" id="UP000305948"/>
    </source>
</evidence>
<dbReference type="PANTHER" id="PTHR20959:SF1">
    <property type="entry name" value="TRANSPORT AND GOLGI ORGANIZATION PROTEIN 6 HOMOLOG"/>
    <property type="match status" value="1"/>
</dbReference>
<gene>
    <name evidence="5" type="ORF">OE88DRAFT_1652095</name>
</gene>
<accession>A0A5C3ND94</accession>
<evidence type="ECO:0000259" key="4">
    <source>
        <dbReference type="Pfam" id="PF23565"/>
    </source>
</evidence>
<protein>
    <submittedName>
        <fullName evidence="5">Uncharacterized protein</fullName>
    </submittedName>
</protein>
<proteinExistence type="inferred from homology"/>
<dbReference type="Pfam" id="PF23565">
    <property type="entry name" value="ARM_TANGO6"/>
    <property type="match status" value="1"/>
</dbReference>
<dbReference type="PANTHER" id="PTHR20959">
    <property type="entry name" value="TRANSPORT AND GOLGI ORGANIZATION PROTEIN 6 FAMILY MEMBER"/>
    <property type="match status" value="1"/>
</dbReference>
<feature type="region of interest" description="Disordered" evidence="2">
    <location>
        <begin position="606"/>
        <end position="626"/>
    </location>
</feature>
<keyword evidence="6" id="KW-1185">Reference proteome</keyword>
<name>A0A5C3ND94_9AGAM</name>
<dbReference type="EMBL" id="ML213504">
    <property type="protein sequence ID" value="TFK55674.1"/>
    <property type="molecule type" value="Genomic_DNA"/>
</dbReference>
<dbReference type="Gene3D" id="1.25.10.10">
    <property type="entry name" value="Leucine-rich Repeat Variant"/>
    <property type="match status" value="1"/>
</dbReference>
<dbReference type="InterPro" id="IPR057407">
    <property type="entry name" value="HEAT_TANGO6"/>
</dbReference>
<dbReference type="OrthoDB" id="39591at2759"/>
<evidence type="ECO:0000313" key="5">
    <source>
        <dbReference type="EMBL" id="TFK55674.1"/>
    </source>
</evidence>
<evidence type="ECO:0000259" key="3">
    <source>
        <dbReference type="Pfam" id="PF10363"/>
    </source>
</evidence>
<dbReference type="GO" id="GO:0009306">
    <property type="term" value="P:protein secretion"/>
    <property type="evidence" value="ECO:0007669"/>
    <property type="project" value="TreeGrafter"/>
</dbReference>
<reference evidence="5 6" key="1">
    <citation type="journal article" date="2019" name="Nat. Ecol. Evol.">
        <title>Megaphylogeny resolves global patterns of mushroom evolution.</title>
        <authorList>
            <person name="Varga T."/>
            <person name="Krizsan K."/>
            <person name="Foldi C."/>
            <person name="Dima B."/>
            <person name="Sanchez-Garcia M."/>
            <person name="Sanchez-Ramirez S."/>
            <person name="Szollosi G.J."/>
            <person name="Szarkandi J.G."/>
            <person name="Papp V."/>
            <person name="Albert L."/>
            <person name="Andreopoulos W."/>
            <person name="Angelini C."/>
            <person name="Antonin V."/>
            <person name="Barry K.W."/>
            <person name="Bougher N.L."/>
            <person name="Buchanan P."/>
            <person name="Buyck B."/>
            <person name="Bense V."/>
            <person name="Catcheside P."/>
            <person name="Chovatia M."/>
            <person name="Cooper J."/>
            <person name="Damon W."/>
            <person name="Desjardin D."/>
            <person name="Finy P."/>
            <person name="Geml J."/>
            <person name="Haridas S."/>
            <person name="Hughes K."/>
            <person name="Justo A."/>
            <person name="Karasinski D."/>
            <person name="Kautmanova I."/>
            <person name="Kiss B."/>
            <person name="Kocsube S."/>
            <person name="Kotiranta H."/>
            <person name="LaButti K.M."/>
            <person name="Lechner B.E."/>
            <person name="Liimatainen K."/>
            <person name="Lipzen A."/>
            <person name="Lukacs Z."/>
            <person name="Mihaltcheva S."/>
            <person name="Morgado L.N."/>
            <person name="Niskanen T."/>
            <person name="Noordeloos M.E."/>
            <person name="Ohm R.A."/>
            <person name="Ortiz-Santana B."/>
            <person name="Ovrebo C."/>
            <person name="Racz N."/>
            <person name="Riley R."/>
            <person name="Savchenko A."/>
            <person name="Shiryaev A."/>
            <person name="Soop K."/>
            <person name="Spirin V."/>
            <person name="Szebenyi C."/>
            <person name="Tomsovsky M."/>
            <person name="Tulloss R.E."/>
            <person name="Uehling J."/>
            <person name="Grigoriev I.V."/>
            <person name="Vagvolgyi C."/>
            <person name="Papp T."/>
            <person name="Martin F.M."/>
            <person name="Miettinen O."/>
            <person name="Hibbett D.S."/>
            <person name="Nagy L.G."/>
        </authorList>
    </citation>
    <scope>NUCLEOTIDE SEQUENCE [LARGE SCALE GENOMIC DNA]</scope>
    <source>
        <strain evidence="5 6">OMC1185</strain>
    </source>
</reference>
<dbReference type="InterPro" id="IPR039600">
    <property type="entry name" value="TANGO6/Rtp1"/>
</dbReference>
<comment type="similarity">
    <text evidence="1">Belongs to the Tango6 family.</text>
</comment>
<evidence type="ECO:0000256" key="1">
    <source>
        <dbReference type="ARBA" id="ARBA00005724"/>
    </source>
</evidence>
<dbReference type="Pfam" id="PF10363">
    <property type="entry name" value="RTP1_C1"/>
    <property type="match status" value="1"/>
</dbReference>
<dbReference type="AlphaFoldDB" id="A0A5C3ND94"/>
<sequence>MSDDFSSTLQSGTLLIQSQPNKKPTNLRETLLKRLTRYYATLGDEGAISTLDYAPVEDVQLKIAEEALTVVSRIETILLEEERQAAQGNRQQAGSSPAAIGSRDLAHIRTLVSIIFKWGIAPLLSRVSLAWQTQPARTGATIIDLTNTPQDYAMLSSLVTKVLSLLFPNGVHGSLSPTLVCATIVERHMSDLLVVSLTLGWLPKSLSSESTPTVDHLRPYIMRLLSLMPPSRTIEGLGSMLAVHPPPPRHATKVCGSLLSRQLLRRDGVRALFMALFTEDELSGESTPLDKLELISRILRSVPAKTKPEEYFLNIGAQIVDIFVQEPPAPPPYIRASAFFLSQVLEQDAPPGQFIVATTLLSTLHRPFMEPTQAPSESAVAELSDISQVLTPERALSFLVKIMSNMDPSPVVLIKLLSPLVPSLYAILECLEGRRTADPGQKEAVRDLLRTWGRVVAVAEARDTVWSIVCDEGGYWNVDIAGEITRTERPKETSSLALLTPEDLKTLRESEDASLDMNMFGLRPDPAVFVNFMESIDRPDITSDLFIRLLDTYRVSKISDEDPLRTLLYLQLINRMQSQMTSSTSSRILGDPQQALSFVKHALEAASTEPTRKTKKSSPQRSSGLTLEDLRIVSDDEDVDTAEVDESLGPSAGDEMTVTALNLLLSLLEGNEDLSAKTAPILNDIFSFLEGLVNNESEGIRRLAGEARLIMTARLASTSNDARSKKRTVLSDEEDPQVTYQKALKLLQDPILPVRAHGLLLLRQLVSPRYGKDGRPSEHAVDKALIPAILDIFLQALKDEDSYIFLNGVQGLSAMVDGFGKDVLRGLLKIYTQGLDGVAAGNLTQHDVDVRTRVGEALSQVIHRCGDALPGHANLLVPPLFGTVRSTSLPAAIRTSALSLLATCIRTSALALIPYVEDLSSAIVDLLQLESKPVVARALGSVDENGEDKALTETMDSKPTSKQSKLPPFRRAALHFLSLLLKASTERIYEDGSNANVFPGALVGRTRNTLRYISSTDEDAVVRVMAQETLEQLHSLGEAMIGV</sequence>
<organism evidence="5 6">
    <name type="scientific">Heliocybe sulcata</name>
    <dbReference type="NCBI Taxonomy" id="5364"/>
    <lineage>
        <taxon>Eukaryota</taxon>
        <taxon>Fungi</taxon>
        <taxon>Dikarya</taxon>
        <taxon>Basidiomycota</taxon>
        <taxon>Agaricomycotina</taxon>
        <taxon>Agaricomycetes</taxon>
        <taxon>Gloeophyllales</taxon>
        <taxon>Gloeophyllaceae</taxon>
        <taxon>Heliocybe</taxon>
    </lineage>
</organism>
<dbReference type="Proteomes" id="UP000305948">
    <property type="component" value="Unassembled WGS sequence"/>
</dbReference>
<feature type="domain" description="RNA polymerase II assembly factor Rtp1 C-terminal" evidence="3">
    <location>
        <begin position="740"/>
        <end position="867"/>
    </location>
</feature>
<dbReference type="InterPro" id="IPR011989">
    <property type="entry name" value="ARM-like"/>
</dbReference>
<evidence type="ECO:0000256" key="2">
    <source>
        <dbReference type="SAM" id="MobiDB-lite"/>
    </source>
</evidence>
<dbReference type="InterPro" id="IPR019451">
    <property type="entry name" value="Rtp1_C1"/>
</dbReference>
<dbReference type="InterPro" id="IPR016024">
    <property type="entry name" value="ARM-type_fold"/>
</dbReference>
<feature type="domain" description="TANGO6 HEAT repeat" evidence="4">
    <location>
        <begin position="263"/>
        <end position="427"/>
    </location>
</feature>
<dbReference type="SUPFAM" id="SSF48371">
    <property type="entry name" value="ARM repeat"/>
    <property type="match status" value="1"/>
</dbReference>